<dbReference type="Proteomes" id="UP000293637">
    <property type="component" value="Unassembled WGS sequence"/>
</dbReference>
<dbReference type="GO" id="GO:0019344">
    <property type="term" value="P:cysteine biosynthetic process"/>
    <property type="evidence" value="ECO:0007669"/>
    <property type="project" value="UniProtKB-KW"/>
</dbReference>
<keyword evidence="2" id="KW-0285">Flavoprotein</keyword>
<dbReference type="GO" id="GO:0050660">
    <property type="term" value="F:flavin adenine dinucleotide binding"/>
    <property type="evidence" value="ECO:0007669"/>
    <property type="project" value="TreeGrafter"/>
</dbReference>
<dbReference type="InterPro" id="IPR039261">
    <property type="entry name" value="FNR_nucleotide-bd"/>
</dbReference>
<dbReference type="AlphaFoldDB" id="A0A4Q9W4E2"/>
<dbReference type="PANTHER" id="PTHR19384:SF128">
    <property type="entry name" value="NADPH OXIDOREDUCTASE A"/>
    <property type="match status" value="1"/>
</dbReference>
<organism evidence="6 7">
    <name type="scientific">Staphylococcus lugdunensis</name>
    <dbReference type="NCBI Taxonomy" id="28035"/>
    <lineage>
        <taxon>Bacteria</taxon>
        <taxon>Bacillati</taxon>
        <taxon>Bacillota</taxon>
        <taxon>Bacilli</taxon>
        <taxon>Bacillales</taxon>
        <taxon>Staphylococcaceae</taxon>
        <taxon>Staphylococcus</taxon>
    </lineage>
</organism>
<evidence type="ECO:0000313" key="7">
    <source>
        <dbReference type="Proteomes" id="UP000293637"/>
    </source>
</evidence>
<keyword evidence="4" id="KW-0028">Amino-acid biosynthesis</keyword>
<dbReference type="Gene3D" id="3.40.50.80">
    <property type="entry name" value="Nucleotide-binding domain of ferredoxin-NADP reductase (FNR) module"/>
    <property type="match status" value="1"/>
</dbReference>
<comment type="caution">
    <text evidence="6">The sequence shown here is derived from an EMBL/GenBank/DDBJ whole genome shotgun (WGS) entry which is preliminary data.</text>
</comment>
<comment type="cofactor">
    <cofactor evidence="1">
        <name>FMN</name>
        <dbReference type="ChEBI" id="CHEBI:58210"/>
    </cofactor>
</comment>
<feature type="non-terminal residue" evidence="6">
    <location>
        <position position="1"/>
    </location>
</feature>
<evidence type="ECO:0000256" key="4">
    <source>
        <dbReference type="ARBA" id="ARBA00023192"/>
    </source>
</evidence>
<keyword evidence="3" id="KW-0288">FMN</keyword>
<dbReference type="Pfam" id="PF00175">
    <property type="entry name" value="NAD_binding_1"/>
    <property type="match status" value="1"/>
</dbReference>
<dbReference type="EMBL" id="SCHB01000051">
    <property type="protein sequence ID" value="TBW69243.1"/>
    <property type="molecule type" value="Genomic_DNA"/>
</dbReference>
<dbReference type="SUPFAM" id="SSF52343">
    <property type="entry name" value="Ferredoxin reductase-like, C-terminal NADP-linked domain"/>
    <property type="match status" value="1"/>
</dbReference>
<evidence type="ECO:0000259" key="5">
    <source>
        <dbReference type="Pfam" id="PF00175"/>
    </source>
</evidence>
<sequence length="109" mass="13100">HFTTDFLYQTEWQEWLEDGTLSKLDVAFSRDTDKKVYVQHKIVENSEQFNRWIENGATIYVCGDESKMAKDVHQAIKNVLIKEQNLSETDAEEYLKQMKRDKRYQRDVY</sequence>
<evidence type="ECO:0000313" key="6">
    <source>
        <dbReference type="EMBL" id="TBW69243.1"/>
    </source>
</evidence>
<feature type="domain" description="Oxidoreductase FAD/NAD(P)-binding" evidence="5">
    <location>
        <begin position="4"/>
        <end position="73"/>
    </location>
</feature>
<reference evidence="6 7" key="1">
    <citation type="journal article" date="2019" name="Sci. Transl. Med.">
        <title>Quorum sensing between bacterial species on the skin protects against epidermal injury in atopic dermatitis.</title>
        <authorList>
            <person name="Williams M.R."/>
        </authorList>
    </citation>
    <scope>NUCLEOTIDE SEQUENCE [LARGE SCALE GENOMIC DNA]</scope>
    <source>
        <strain evidence="6 7">E7</strain>
    </source>
</reference>
<keyword evidence="4" id="KW-0198">Cysteine biosynthesis</keyword>
<evidence type="ECO:0000256" key="1">
    <source>
        <dbReference type="ARBA" id="ARBA00001917"/>
    </source>
</evidence>
<name>A0A4Q9W4E2_STALU</name>
<evidence type="ECO:0000256" key="2">
    <source>
        <dbReference type="ARBA" id="ARBA00022630"/>
    </source>
</evidence>
<dbReference type="GO" id="GO:0010181">
    <property type="term" value="F:FMN binding"/>
    <property type="evidence" value="ECO:0007669"/>
    <property type="project" value="TreeGrafter"/>
</dbReference>
<dbReference type="InterPro" id="IPR001433">
    <property type="entry name" value="OxRdtase_FAD/NAD-bd"/>
</dbReference>
<dbReference type="PANTHER" id="PTHR19384">
    <property type="entry name" value="NITRIC OXIDE SYNTHASE-RELATED"/>
    <property type="match status" value="1"/>
</dbReference>
<dbReference type="GO" id="GO:0005829">
    <property type="term" value="C:cytosol"/>
    <property type="evidence" value="ECO:0007669"/>
    <property type="project" value="TreeGrafter"/>
</dbReference>
<accession>A0A4Q9W4E2</accession>
<dbReference type="GO" id="GO:0016491">
    <property type="term" value="F:oxidoreductase activity"/>
    <property type="evidence" value="ECO:0007669"/>
    <property type="project" value="InterPro"/>
</dbReference>
<evidence type="ECO:0000256" key="3">
    <source>
        <dbReference type="ARBA" id="ARBA00022643"/>
    </source>
</evidence>
<protein>
    <submittedName>
        <fullName evidence="6">Sulfite reductase [NADPH] flavoprotein alpha-component</fullName>
    </submittedName>
</protein>
<proteinExistence type="predicted"/>
<gene>
    <name evidence="6" type="ORF">EQ812_12565</name>
</gene>